<dbReference type="InterPro" id="IPR004147">
    <property type="entry name" value="ABC1_dom"/>
</dbReference>
<keyword evidence="2" id="KW-0472">Membrane</keyword>
<dbReference type="PANTHER" id="PTHR10566">
    <property type="entry name" value="CHAPERONE-ACTIVITY OF BC1 COMPLEX CABC1 -RELATED"/>
    <property type="match status" value="1"/>
</dbReference>
<dbReference type="Proteomes" id="UP000297403">
    <property type="component" value="Unassembled WGS sequence"/>
</dbReference>
<dbReference type="InterPro" id="IPR011009">
    <property type="entry name" value="Kinase-like_dom_sf"/>
</dbReference>
<protein>
    <submittedName>
        <fullName evidence="4">AarF/ABC1/UbiB kinase family protein</fullName>
    </submittedName>
</protein>
<dbReference type="EMBL" id="SOFY01000011">
    <property type="protein sequence ID" value="TFC52229.1"/>
    <property type="molecule type" value="Genomic_DNA"/>
</dbReference>
<keyword evidence="2" id="KW-1133">Transmembrane helix</keyword>
<dbReference type="GO" id="GO:0016301">
    <property type="term" value="F:kinase activity"/>
    <property type="evidence" value="ECO:0007669"/>
    <property type="project" value="UniProtKB-KW"/>
</dbReference>
<proteinExistence type="inferred from homology"/>
<keyword evidence="4" id="KW-0808">Transferase</keyword>
<keyword evidence="4" id="KW-0418">Kinase</keyword>
<gene>
    <name evidence="4" type="ORF">E3O49_02875</name>
</gene>
<organism evidence="4 5">
    <name type="scientific">Cryobacterium shii</name>
    <dbReference type="NCBI Taxonomy" id="1259235"/>
    <lineage>
        <taxon>Bacteria</taxon>
        <taxon>Bacillati</taxon>
        <taxon>Actinomycetota</taxon>
        <taxon>Actinomycetes</taxon>
        <taxon>Micrococcales</taxon>
        <taxon>Microbacteriaceae</taxon>
        <taxon>Cryobacterium</taxon>
    </lineage>
</organism>
<evidence type="ECO:0000313" key="4">
    <source>
        <dbReference type="EMBL" id="TFC52229.1"/>
    </source>
</evidence>
<evidence type="ECO:0000256" key="1">
    <source>
        <dbReference type="ARBA" id="ARBA00009670"/>
    </source>
</evidence>
<dbReference type="PANTHER" id="PTHR10566:SF113">
    <property type="entry name" value="PROTEIN ACTIVITY OF BC1 COMPLEX KINASE 7, CHLOROPLASTIC"/>
    <property type="match status" value="1"/>
</dbReference>
<evidence type="ECO:0000259" key="3">
    <source>
        <dbReference type="Pfam" id="PF03109"/>
    </source>
</evidence>
<dbReference type="Pfam" id="PF03109">
    <property type="entry name" value="ABC1"/>
    <property type="match status" value="1"/>
</dbReference>
<comment type="caution">
    <text evidence="4">The sequence shown here is derived from an EMBL/GenBank/DDBJ whole genome shotgun (WGS) entry which is preliminary data.</text>
</comment>
<evidence type="ECO:0000313" key="5">
    <source>
        <dbReference type="Proteomes" id="UP000297403"/>
    </source>
</evidence>
<feature type="transmembrane region" description="Helical" evidence="2">
    <location>
        <begin position="546"/>
        <end position="569"/>
    </location>
</feature>
<feature type="domain" description="ABC1 atypical kinase-like" evidence="3">
    <location>
        <begin position="110"/>
        <end position="354"/>
    </location>
</feature>
<keyword evidence="2" id="KW-0812">Transmembrane</keyword>
<name>A0AAQ2HGR8_9MICO</name>
<dbReference type="CDD" id="cd05121">
    <property type="entry name" value="ABC1_ADCK3-like"/>
    <property type="match status" value="1"/>
</dbReference>
<dbReference type="InterPro" id="IPR050154">
    <property type="entry name" value="UbiB_kinase"/>
</dbReference>
<evidence type="ECO:0000256" key="2">
    <source>
        <dbReference type="SAM" id="Phobius"/>
    </source>
</evidence>
<comment type="similarity">
    <text evidence="1">Belongs to the protein kinase superfamily. ADCK protein kinase family.</text>
</comment>
<dbReference type="AlphaFoldDB" id="A0AAQ2HGR8"/>
<dbReference type="SUPFAM" id="SSF56112">
    <property type="entry name" value="Protein kinase-like (PK-like)"/>
    <property type="match status" value="1"/>
</dbReference>
<sequence length="576" mass="63242">MSASIADSTESPQALGMALHLDRQAEIVRILSRNGFHLLAARSGLARRILKPGFLDAFTPDGPPHDEAFESPEIIRRTLQELGPTFIKLGQILSTRPDLVHPDLATQLAKLQDQDPPMPIDQTRRLIARELGTPIDEAFLSFDEEVVGSGSLAQAHGAVLPDGSRVVVKIQREGIVHTINADLEILQNVVRELARQSPSINELGVAGFFEEFSRQLRGELDFEAEGRNAERIQANFAQSPGLHIPRIDWSRTTTRMLTEERLSGVKITDVDALDLLGVDRSALADRATTVILDMVLRDGFFHADPHPGNMLVQPDGVIGLLDYGMVGSLTDNIRNQLIDVVIALSLQHSDRLAAMLLRLAPPPGRIDRTDFAEALARIIDRYTGLTLKELPAGELITAVMDLMRRYHLQVPPAVAMVSKMLVMCEGTGLVLDPEFSISTALKPYALDLLQRRLQPSYLGGRLLTGFLDVADLGLPLPARLTRILDRYEQEGMGISIDPEQAEPYVRRVEDISERLVAGMLLASLINAIGVLGSTDNRWLSRVRGPLLVIGSVAAAGLVAFIAINTRLALVRLERIR</sequence>
<accession>A0AAQ2HGR8</accession>
<reference evidence="4 5" key="1">
    <citation type="submission" date="2019-03" db="EMBL/GenBank/DDBJ databases">
        <title>Genomics of glacier-inhabiting Cryobacterium strains.</title>
        <authorList>
            <person name="Liu Q."/>
            <person name="Xin Y.-H."/>
        </authorList>
    </citation>
    <scope>NUCLEOTIDE SEQUENCE [LARGE SCALE GENOMIC DNA]</scope>
    <source>
        <strain evidence="5">TMT1-22</strain>
    </source>
</reference>
<keyword evidence="5" id="KW-1185">Reference proteome</keyword>